<dbReference type="EMBL" id="JAHRHJ020000009">
    <property type="protein sequence ID" value="KAH9303495.1"/>
    <property type="molecule type" value="Genomic_DNA"/>
</dbReference>
<comment type="caution">
    <text evidence="1">The sequence shown here is derived from an EMBL/GenBank/DDBJ whole genome shotgun (WGS) entry which is preliminary data.</text>
</comment>
<evidence type="ECO:0000313" key="1">
    <source>
        <dbReference type="EMBL" id="KAH9303495.1"/>
    </source>
</evidence>
<proteinExistence type="predicted"/>
<organism evidence="1 2">
    <name type="scientific">Taxus chinensis</name>
    <name type="common">Chinese yew</name>
    <name type="synonym">Taxus wallichiana var. chinensis</name>
    <dbReference type="NCBI Taxonomy" id="29808"/>
    <lineage>
        <taxon>Eukaryota</taxon>
        <taxon>Viridiplantae</taxon>
        <taxon>Streptophyta</taxon>
        <taxon>Embryophyta</taxon>
        <taxon>Tracheophyta</taxon>
        <taxon>Spermatophyta</taxon>
        <taxon>Pinopsida</taxon>
        <taxon>Pinidae</taxon>
        <taxon>Conifers II</taxon>
        <taxon>Cupressales</taxon>
        <taxon>Taxaceae</taxon>
        <taxon>Taxus</taxon>
    </lineage>
</organism>
<name>A0AA38CMM4_TAXCH</name>
<sequence>MVWDLMEDFEAFNIVSIPRKENEAVDRITLVRETFDVVDIIKRDKQQPNIHIVVRPTVPDNNT</sequence>
<dbReference type="Proteomes" id="UP000824469">
    <property type="component" value="Unassembled WGS sequence"/>
</dbReference>
<reference evidence="1 2" key="1">
    <citation type="journal article" date="2021" name="Nat. Plants">
        <title>The Taxus genome provides insights into paclitaxel biosynthesis.</title>
        <authorList>
            <person name="Xiong X."/>
            <person name="Gou J."/>
            <person name="Liao Q."/>
            <person name="Li Y."/>
            <person name="Zhou Q."/>
            <person name="Bi G."/>
            <person name="Li C."/>
            <person name="Du R."/>
            <person name="Wang X."/>
            <person name="Sun T."/>
            <person name="Guo L."/>
            <person name="Liang H."/>
            <person name="Lu P."/>
            <person name="Wu Y."/>
            <person name="Zhang Z."/>
            <person name="Ro D.K."/>
            <person name="Shang Y."/>
            <person name="Huang S."/>
            <person name="Yan J."/>
        </authorList>
    </citation>
    <scope>NUCLEOTIDE SEQUENCE [LARGE SCALE GENOMIC DNA]</scope>
    <source>
        <strain evidence="1">Ta-2019</strain>
    </source>
</reference>
<dbReference type="AlphaFoldDB" id="A0AA38CMM4"/>
<evidence type="ECO:0000313" key="2">
    <source>
        <dbReference type="Proteomes" id="UP000824469"/>
    </source>
</evidence>
<protein>
    <submittedName>
        <fullName evidence="1">Uncharacterized protein</fullName>
    </submittedName>
</protein>
<keyword evidence="2" id="KW-1185">Reference proteome</keyword>
<accession>A0AA38CMM4</accession>
<gene>
    <name evidence="1" type="ORF">KI387_043857</name>
</gene>